<evidence type="ECO:0000313" key="9">
    <source>
        <dbReference type="EMBL" id="GMQ35420.1"/>
    </source>
</evidence>
<organism evidence="9 10">
    <name type="scientific">Algoriphagus taiwanensis</name>
    <dbReference type="NCBI Taxonomy" id="1445656"/>
    <lineage>
        <taxon>Bacteria</taxon>
        <taxon>Pseudomonadati</taxon>
        <taxon>Bacteroidota</taxon>
        <taxon>Cytophagia</taxon>
        <taxon>Cytophagales</taxon>
        <taxon>Cyclobacteriaceae</taxon>
        <taxon>Algoriphagus</taxon>
    </lineage>
</organism>
<keyword evidence="4 6" id="KW-0862">Zinc</keyword>
<dbReference type="Gene3D" id="3.30.2010.10">
    <property type="entry name" value="Metalloproteases ('zincins'), catalytic domain"/>
    <property type="match status" value="1"/>
</dbReference>
<evidence type="ECO:0000256" key="3">
    <source>
        <dbReference type="ARBA" id="ARBA00022801"/>
    </source>
</evidence>
<evidence type="ECO:0000256" key="1">
    <source>
        <dbReference type="ARBA" id="ARBA00022670"/>
    </source>
</evidence>
<dbReference type="Proteomes" id="UP001307705">
    <property type="component" value="Unassembled WGS sequence"/>
</dbReference>
<dbReference type="EMBL" id="BTPE01000018">
    <property type="protein sequence ID" value="GMQ35420.1"/>
    <property type="molecule type" value="Genomic_DNA"/>
</dbReference>
<feature type="domain" description="Peptidase M48" evidence="8">
    <location>
        <begin position="91"/>
        <end position="251"/>
    </location>
</feature>
<keyword evidence="2" id="KW-0479">Metal-binding</keyword>
<dbReference type="InterPro" id="IPR051156">
    <property type="entry name" value="Mito/Outer_Membr_Metalloprot"/>
</dbReference>
<gene>
    <name evidence="9" type="ORF">Ataiwa_36930</name>
</gene>
<evidence type="ECO:0000256" key="6">
    <source>
        <dbReference type="RuleBase" id="RU003983"/>
    </source>
</evidence>
<comment type="cofactor">
    <cofactor evidence="6">
        <name>Zn(2+)</name>
        <dbReference type="ChEBI" id="CHEBI:29105"/>
    </cofactor>
    <text evidence="6">Binds 1 zinc ion per subunit.</text>
</comment>
<evidence type="ECO:0000313" key="10">
    <source>
        <dbReference type="Proteomes" id="UP001307705"/>
    </source>
</evidence>
<evidence type="ECO:0000256" key="7">
    <source>
        <dbReference type="SAM" id="SignalP"/>
    </source>
</evidence>
<feature type="chain" id="PRO_5045159660" evidence="7">
    <location>
        <begin position="19"/>
        <end position="262"/>
    </location>
</feature>
<proteinExistence type="inferred from homology"/>
<dbReference type="Pfam" id="PF01435">
    <property type="entry name" value="Peptidase_M48"/>
    <property type="match status" value="1"/>
</dbReference>
<reference evidence="9 10" key="1">
    <citation type="submission" date="2023-08" db="EMBL/GenBank/DDBJ databases">
        <title>Draft genome sequence of Algoriphagus taiwanensis.</title>
        <authorList>
            <person name="Takatani N."/>
            <person name="Hosokawa M."/>
            <person name="Sawabe T."/>
        </authorList>
    </citation>
    <scope>NUCLEOTIDE SEQUENCE [LARGE SCALE GENOMIC DNA]</scope>
    <source>
        <strain evidence="9 10">JCM 19755</strain>
    </source>
</reference>
<name>A0ABQ6Q5H0_9BACT</name>
<dbReference type="PROSITE" id="PS51257">
    <property type="entry name" value="PROKAR_LIPOPROTEIN"/>
    <property type="match status" value="1"/>
</dbReference>
<keyword evidence="1 6" id="KW-0645">Protease</keyword>
<keyword evidence="5 6" id="KW-0482">Metalloprotease</keyword>
<evidence type="ECO:0000256" key="5">
    <source>
        <dbReference type="ARBA" id="ARBA00023049"/>
    </source>
</evidence>
<evidence type="ECO:0000259" key="8">
    <source>
        <dbReference type="Pfam" id="PF01435"/>
    </source>
</evidence>
<keyword evidence="3 6" id="KW-0378">Hydrolase</keyword>
<sequence>MKKTIAILTLGLMVYACAKVPLTGRMQLAAVSNEEIMPLVNEEYSKIKKESKVLTQTPQGQQVVNVGKRISKAVEDFLLQEGYQDLVATFNWEFNLLESEQVNAWCMPGGKVAFYTGIMPICQDETGIAVVMGHEVAHAVASHSRERMSNGMLANLGISAISVAMGQNPTLTEQIFLQSIGMGSQLGMLSFSRKHELEADELGLIFMAMAGYDPRQAPLFWERMAAVGGEAPPEFLSTHPGPDRRIEQLNSKMPKALEYYNK</sequence>
<feature type="signal peptide" evidence="7">
    <location>
        <begin position="1"/>
        <end position="18"/>
    </location>
</feature>
<dbReference type="RefSeq" id="WP_338230243.1">
    <property type="nucleotide sequence ID" value="NZ_BTPE01000018.1"/>
</dbReference>
<keyword evidence="10" id="KW-1185">Reference proteome</keyword>
<dbReference type="PANTHER" id="PTHR22726">
    <property type="entry name" value="METALLOENDOPEPTIDASE OMA1"/>
    <property type="match status" value="1"/>
</dbReference>
<dbReference type="InterPro" id="IPR001915">
    <property type="entry name" value="Peptidase_M48"/>
</dbReference>
<comment type="caution">
    <text evidence="9">The sequence shown here is derived from an EMBL/GenBank/DDBJ whole genome shotgun (WGS) entry which is preliminary data.</text>
</comment>
<dbReference type="CDD" id="cd07331">
    <property type="entry name" value="M48C_Oma1_like"/>
    <property type="match status" value="1"/>
</dbReference>
<comment type="similarity">
    <text evidence="6">Belongs to the peptidase M48 family.</text>
</comment>
<evidence type="ECO:0000256" key="2">
    <source>
        <dbReference type="ARBA" id="ARBA00022723"/>
    </source>
</evidence>
<dbReference type="PANTHER" id="PTHR22726:SF1">
    <property type="entry name" value="METALLOENDOPEPTIDASE OMA1, MITOCHONDRIAL"/>
    <property type="match status" value="1"/>
</dbReference>
<protein>
    <submittedName>
        <fullName evidence="9">M48 family metallopeptidase</fullName>
    </submittedName>
</protein>
<keyword evidence="7" id="KW-0732">Signal</keyword>
<accession>A0ABQ6Q5H0</accession>
<evidence type="ECO:0000256" key="4">
    <source>
        <dbReference type="ARBA" id="ARBA00022833"/>
    </source>
</evidence>